<feature type="transmembrane region" description="Helical" evidence="1">
    <location>
        <begin position="124"/>
        <end position="148"/>
    </location>
</feature>
<keyword evidence="1" id="KW-0812">Transmembrane</keyword>
<evidence type="ECO:0000313" key="2">
    <source>
        <dbReference type="EMBL" id="RRR52930.1"/>
    </source>
</evidence>
<dbReference type="AlphaFoldDB" id="A0A3R8T956"/>
<accession>A0A3R8T956</accession>
<proteinExistence type="predicted"/>
<comment type="caution">
    <text evidence="2">The sequence shown here is derived from an EMBL/GenBank/DDBJ whole genome shotgun (WGS) entry which is preliminary data.</text>
</comment>
<feature type="transmembrane region" description="Helical" evidence="1">
    <location>
        <begin position="59"/>
        <end position="92"/>
    </location>
</feature>
<keyword evidence="1" id="KW-1133">Transmembrane helix</keyword>
<gene>
    <name evidence="2" type="ORF">EI998_05435</name>
</gene>
<dbReference type="Pfam" id="PF06161">
    <property type="entry name" value="DUF975"/>
    <property type="match status" value="1"/>
</dbReference>
<evidence type="ECO:0000256" key="1">
    <source>
        <dbReference type="SAM" id="Phobius"/>
    </source>
</evidence>
<feature type="transmembrane region" description="Helical" evidence="1">
    <location>
        <begin position="21"/>
        <end position="39"/>
    </location>
</feature>
<dbReference type="PANTHER" id="PTHR40076">
    <property type="entry name" value="MEMBRANE PROTEIN-RELATED"/>
    <property type="match status" value="1"/>
</dbReference>
<dbReference type="InterPro" id="IPR010380">
    <property type="entry name" value="DUF975"/>
</dbReference>
<reference evidence="2 3" key="2">
    <citation type="submission" date="2018-12" db="EMBL/GenBank/DDBJ databases">
        <title>Whole-genome sequences of fifteen clinical Streptococcus suis strains isolated from pigs between 2006 and 2018.</title>
        <authorList>
            <person name="Stevens M.J.A."/>
            <person name="Cernela N."/>
            <person name="Spoerry Serrano N."/>
            <person name="Schmitt S."/>
            <person name="Schrenzel J."/>
            <person name="Stephan R."/>
        </authorList>
    </citation>
    <scope>NUCLEOTIDE SEQUENCE [LARGE SCALE GENOMIC DNA]</scope>
    <source>
        <strain evidence="2 3">PP422</strain>
    </source>
</reference>
<protein>
    <submittedName>
        <fullName evidence="2">DUF975 family protein</fullName>
    </submittedName>
</protein>
<dbReference type="EMBL" id="RSDO01000008">
    <property type="protein sequence ID" value="RRR52930.1"/>
    <property type="molecule type" value="Genomic_DNA"/>
</dbReference>
<organism evidence="2 3">
    <name type="scientific">Streptococcus suis</name>
    <dbReference type="NCBI Taxonomy" id="1307"/>
    <lineage>
        <taxon>Bacteria</taxon>
        <taxon>Bacillati</taxon>
        <taxon>Bacillota</taxon>
        <taxon>Bacilli</taxon>
        <taxon>Lactobacillales</taxon>
        <taxon>Streptococcaceae</taxon>
        <taxon>Streptococcus</taxon>
    </lineage>
</organism>
<feature type="transmembrane region" description="Helical" evidence="1">
    <location>
        <begin position="236"/>
        <end position="256"/>
    </location>
</feature>
<dbReference type="RefSeq" id="WP_105110422.1">
    <property type="nucleotide sequence ID" value="NZ_POIG01000126.1"/>
</dbReference>
<evidence type="ECO:0000313" key="3">
    <source>
        <dbReference type="Proteomes" id="UP000274117"/>
    </source>
</evidence>
<name>A0A3R8T956_STRSU</name>
<dbReference type="PANTHER" id="PTHR40076:SF1">
    <property type="entry name" value="MEMBRANE PROTEIN"/>
    <property type="match status" value="1"/>
</dbReference>
<feature type="transmembrane region" description="Helical" evidence="1">
    <location>
        <begin position="168"/>
        <end position="192"/>
    </location>
</feature>
<reference evidence="2 3" key="1">
    <citation type="submission" date="2018-11" db="EMBL/GenBank/DDBJ databases">
        <authorList>
            <person name="Stevens M.J."/>
            <person name="Cernela N."/>
            <person name="Spoerry Serrano N."/>
            <person name="Schmitt S."/>
            <person name="Schrenzel J."/>
            <person name="Stephan R."/>
        </authorList>
    </citation>
    <scope>NUCLEOTIDE SEQUENCE [LARGE SCALE GENOMIC DNA]</scope>
    <source>
        <strain evidence="2 3">PP422</strain>
    </source>
</reference>
<dbReference type="Proteomes" id="UP000274117">
    <property type="component" value="Unassembled WGS sequence"/>
</dbReference>
<sequence length="284" mass="32021">MFTLSSIRQKARLSLRRNPTSFKIVLLPVLLTLLINLFTNSQTDMERVADISQDTQASIYYLLSILGFTSFYRLLLALLLLSVSYSLFLLMLGKKATGKLSDSLAIFSHPSFGKFLAVFSLKTILLILWSLIFYIGAFLLLGSSILIGNLSAELLQANSVEVQESLTGMIAIGFLVFIAGLFLVCIGLAIYLPQVYAYSQAENILFQRLEADTYTSARAILKESRQLMKGYKWKRFLLDLSFLGWFILTIITSGLADFYVLPYHKTAQIYFYQAILEEKSTKSI</sequence>
<keyword evidence="1" id="KW-0472">Membrane</keyword>